<dbReference type="RefSeq" id="WP_165388861.1">
    <property type="nucleotide sequence ID" value="NZ_SGXF01000002.1"/>
</dbReference>
<evidence type="ECO:0000313" key="2">
    <source>
        <dbReference type="Proteomes" id="UP000292927"/>
    </source>
</evidence>
<accession>A0A4Q7PKF4</accession>
<sequence length="55" mass="6325">MEKFIISVGEKRETAVQKLYFIGTLLHKEDVRKLLTQIDSGKSNVQNDLDYVILS</sequence>
<dbReference type="AlphaFoldDB" id="A0A4Q7PKF4"/>
<evidence type="ECO:0000313" key="1">
    <source>
        <dbReference type="EMBL" id="RZT01166.1"/>
    </source>
</evidence>
<gene>
    <name evidence="1" type="ORF">EV209_1608</name>
</gene>
<organism evidence="1 2">
    <name type="scientific">Cuneatibacter caecimuris</name>
    <dbReference type="NCBI Taxonomy" id="1796618"/>
    <lineage>
        <taxon>Bacteria</taxon>
        <taxon>Bacillati</taxon>
        <taxon>Bacillota</taxon>
        <taxon>Clostridia</taxon>
        <taxon>Lachnospirales</taxon>
        <taxon>Lachnospiraceae</taxon>
        <taxon>Cuneatibacter</taxon>
    </lineage>
</organism>
<comment type="caution">
    <text evidence="1">The sequence shown here is derived from an EMBL/GenBank/DDBJ whole genome shotgun (WGS) entry which is preliminary data.</text>
</comment>
<dbReference type="Proteomes" id="UP000292927">
    <property type="component" value="Unassembled WGS sequence"/>
</dbReference>
<reference evidence="1 2" key="1">
    <citation type="submission" date="2019-02" db="EMBL/GenBank/DDBJ databases">
        <title>Genomic Encyclopedia of Type Strains, Phase IV (KMG-IV): sequencing the most valuable type-strain genomes for metagenomic binning, comparative biology and taxonomic classification.</title>
        <authorList>
            <person name="Goeker M."/>
        </authorList>
    </citation>
    <scope>NUCLEOTIDE SEQUENCE [LARGE SCALE GENOMIC DNA]</scope>
    <source>
        <strain evidence="1 2">DSM 29486</strain>
    </source>
</reference>
<keyword evidence="2" id="KW-1185">Reference proteome</keyword>
<proteinExistence type="predicted"/>
<dbReference type="EMBL" id="SGXF01000002">
    <property type="protein sequence ID" value="RZT01166.1"/>
    <property type="molecule type" value="Genomic_DNA"/>
</dbReference>
<protein>
    <submittedName>
        <fullName evidence="1">Uncharacterized protein</fullName>
    </submittedName>
</protein>
<name>A0A4Q7PKF4_9FIRM</name>